<evidence type="ECO:0000313" key="4">
    <source>
        <dbReference type="EMBL" id="HCK30062.1"/>
    </source>
</evidence>
<evidence type="ECO:0000259" key="3">
    <source>
        <dbReference type="PROSITE" id="PS50887"/>
    </source>
</evidence>
<dbReference type="PROSITE" id="PS50887">
    <property type="entry name" value="GGDEF"/>
    <property type="match status" value="1"/>
</dbReference>
<dbReference type="EMBL" id="DPVE01000138">
    <property type="protein sequence ID" value="HCK30062.1"/>
    <property type="molecule type" value="Genomic_DNA"/>
</dbReference>
<organism evidence="4 5">
    <name type="scientific">Acinetobacter ursingii</name>
    <dbReference type="NCBI Taxonomy" id="108980"/>
    <lineage>
        <taxon>Bacteria</taxon>
        <taxon>Pseudomonadati</taxon>
        <taxon>Pseudomonadota</taxon>
        <taxon>Gammaproteobacteria</taxon>
        <taxon>Moraxellales</taxon>
        <taxon>Moraxellaceae</taxon>
        <taxon>Acinetobacter</taxon>
    </lineage>
</organism>
<evidence type="ECO:0000256" key="2">
    <source>
        <dbReference type="ARBA" id="ARBA00034247"/>
    </source>
</evidence>
<name>A0A2N6VHW7_9GAMM</name>
<dbReference type="Gene3D" id="3.30.70.270">
    <property type="match status" value="1"/>
</dbReference>
<evidence type="ECO:0000256" key="1">
    <source>
        <dbReference type="ARBA" id="ARBA00012528"/>
    </source>
</evidence>
<dbReference type="InterPro" id="IPR035965">
    <property type="entry name" value="PAS-like_dom_sf"/>
</dbReference>
<comment type="catalytic activity">
    <reaction evidence="2">
        <text>2 GTP = 3',3'-c-di-GMP + 2 diphosphate</text>
        <dbReference type="Rhea" id="RHEA:24898"/>
        <dbReference type="ChEBI" id="CHEBI:33019"/>
        <dbReference type="ChEBI" id="CHEBI:37565"/>
        <dbReference type="ChEBI" id="CHEBI:58805"/>
        <dbReference type="EC" id="2.7.7.65"/>
    </reaction>
</comment>
<reference evidence="4 5" key="1">
    <citation type="journal article" date="2018" name="Nat. Biotechnol.">
        <title>A standardized bacterial taxonomy based on genome phylogeny substantially revises the tree of life.</title>
        <authorList>
            <person name="Parks D.H."/>
            <person name="Chuvochina M."/>
            <person name="Waite D.W."/>
            <person name="Rinke C."/>
            <person name="Skarshewski A."/>
            <person name="Chaumeil P.A."/>
            <person name="Hugenholtz P."/>
        </authorList>
    </citation>
    <scope>NUCLEOTIDE SEQUENCE [LARGE SCALE GENOMIC DNA]</scope>
    <source>
        <strain evidence="4">UBA9669</strain>
    </source>
</reference>
<dbReference type="NCBIfam" id="TIGR00254">
    <property type="entry name" value="GGDEF"/>
    <property type="match status" value="1"/>
</dbReference>
<dbReference type="GO" id="GO:0052621">
    <property type="term" value="F:diguanylate cyclase activity"/>
    <property type="evidence" value="ECO:0007669"/>
    <property type="project" value="UniProtKB-EC"/>
</dbReference>
<dbReference type="AlphaFoldDB" id="A0A2N6VHW7"/>
<dbReference type="EC" id="2.7.7.65" evidence="1"/>
<sequence length="347" mass="40181">MDFIAYFEEILSTMSFWWENIIANMLNDNDLETVFILGQQQLRTLTPLISKESIQSSVPTLSLLDKLPVPAFILSSDGIFLKVNQLFADIYASDALYMQGKSINSFIDNIESEISAILEQFEHNDGHYEKELYVKGHFYNTYCRALKNDNEQIIALMTVWAEVTKLKRRERVLELNNLRLQEYLYVDAITGAANRLALEQWLSETQSEQKKTPFYALMFDLDDFKKFNQTYSYSQGDIVLKEIAELLQSYLNPKESMLYRLNSAQFVIVMPNASELTAYTLAERLRIAIYDAAYFFEEGVHDRLTATVAIYKPSFQESTSFSEIESRLCFAIKNVKVREKNKSISLE</sequence>
<dbReference type="STRING" id="108980.GCA_000934145_01155"/>
<dbReference type="CDD" id="cd01949">
    <property type="entry name" value="GGDEF"/>
    <property type="match status" value="1"/>
</dbReference>
<dbReference type="InterPro" id="IPR043128">
    <property type="entry name" value="Rev_trsase/Diguanyl_cyclase"/>
</dbReference>
<dbReference type="SMART" id="SM00267">
    <property type="entry name" value="GGDEF"/>
    <property type="match status" value="1"/>
</dbReference>
<feature type="domain" description="GGDEF" evidence="3">
    <location>
        <begin position="212"/>
        <end position="347"/>
    </location>
</feature>
<accession>A0A2N6VHW7</accession>
<dbReference type="SUPFAM" id="SSF55073">
    <property type="entry name" value="Nucleotide cyclase"/>
    <property type="match status" value="1"/>
</dbReference>
<dbReference type="InterPro" id="IPR000160">
    <property type="entry name" value="GGDEF_dom"/>
</dbReference>
<comment type="caution">
    <text evidence="4">The sequence shown here is derived from an EMBL/GenBank/DDBJ whole genome shotgun (WGS) entry which is preliminary data.</text>
</comment>
<dbReference type="InterPro" id="IPR050469">
    <property type="entry name" value="Diguanylate_Cyclase"/>
</dbReference>
<dbReference type="PANTHER" id="PTHR45138:SF9">
    <property type="entry name" value="DIGUANYLATE CYCLASE DGCM-RELATED"/>
    <property type="match status" value="1"/>
</dbReference>
<dbReference type="SUPFAM" id="SSF55785">
    <property type="entry name" value="PYP-like sensor domain (PAS domain)"/>
    <property type="match status" value="1"/>
</dbReference>
<dbReference type="Pfam" id="PF00990">
    <property type="entry name" value="GGDEF"/>
    <property type="match status" value="1"/>
</dbReference>
<dbReference type="InterPro" id="IPR029787">
    <property type="entry name" value="Nucleotide_cyclase"/>
</dbReference>
<dbReference type="Gene3D" id="3.30.450.20">
    <property type="entry name" value="PAS domain"/>
    <property type="match status" value="1"/>
</dbReference>
<proteinExistence type="predicted"/>
<gene>
    <name evidence="4" type="ORF">DHW29_07655</name>
</gene>
<dbReference type="PANTHER" id="PTHR45138">
    <property type="entry name" value="REGULATORY COMPONENTS OF SENSORY TRANSDUCTION SYSTEM"/>
    <property type="match status" value="1"/>
</dbReference>
<protein>
    <recommendedName>
        <fullName evidence="1">diguanylate cyclase</fullName>
        <ecNumber evidence="1">2.7.7.65</ecNumber>
    </recommendedName>
</protein>
<dbReference type="Proteomes" id="UP000263596">
    <property type="component" value="Unassembled WGS sequence"/>
</dbReference>
<evidence type="ECO:0000313" key="5">
    <source>
        <dbReference type="Proteomes" id="UP000263596"/>
    </source>
</evidence>